<feature type="non-terminal residue" evidence="1">
    <location>
        <position position="27"/>
    </location>
</feature>
<organism evidence="1">
    <name type="scientific">hydrothermal vent metagenome</name>
    <dbReference type="NCBI Taxonomy" id="652676"/>
    <lineage>
        <taxon>unclassified sequences</taxon>
        <taxon>metagenomes</taxon>
        <taxon>ecological metagenomes</taxon>
    </lineage>
</organism>
<sequence>MRIETDLKLGFKDVMIRPKRSTLSSRS</sequence>
<accession>A0A3B0U7Q4</accession>
<gene>
    <name evidence="1" type="ORF">MNBD_BACTEROID04-972</name>
</gene>
<dbReference type="AlphaFoldDB" id="A0A3B0U7Q4"/>
<dbReference type="EC" id="1.7.1.7" evidence="1"/>
<proteinExistence type="predicted"/>
<keyword evidence="1" id="KW-0560">Oxidoreductase</keyword>
<evidence type="ECO:0000313" key="1">
    <source>
        <dbReference type="EMBL" id="VAW26945.1"/>
    </source>
</evidence>
<protein>
    <submittedName>
        <fullName evidence="1">GMP reductase</fullName>
        <ecNumber evidence="1">1.7.1.7</ecNumber>
    </submittedName>
</protein>
<dbReference type="EMBL" id="UOER01000659">
    <property type="protein sequence ID" value="VAW26945.1"/>
    <property type="molecule type" value="Genomic_DNA"/>
</dbReference>
<name>A0A3B0U7Q4_9ZZZZ</name>
<reference evidence="1" key="1">
    <citation type="submission" date="2018-06" db="EMBL/GenBank/DDBJ databases">
        <authorList>
            <person name="Zhirakovskaya E."/>
        </authorList>
    </citation>
    <scope>NUCLEOTIDE SEQUENCE</scope>
</reference>
<dbReference type="GO" id="GO:0003920">
    <property type="term" value="F:GMP reductase activity"/>
    <property type="evidence" value="ECO:0007669"/>
    <property type="project" value="UniProtKB-EC"/>
</dbReference>